<evidence type="ECO:0000313" key="2">
    <source>
        <dbReference type="Proteomes" id="UP000464657"/>
    </source>
</evidence>
<protein>
    <submittedName>
        <fullName evidence="1">Uncharacterized protein</fullName>
    </submittedName>
</protein>
<evidence type="ECO:0000313" key="1">
    <source>
        <dbReference type="EMBL" id="QHI38658.1"/>
    </source>
</evidence>
<dbReference type="KEGG" id="kan:IMCC3317_40520"/>
<organism evidence="1 2">
    <name type="scientific">Kordia antarctica</name>
    <dbReference type="NCBI Taxonomy" id="1218801"/>
    <lineage>
        <taxon>Bacteria</taxon>
        <taxon>Pseudomonadati</taxon>
        <taxon>Bacteroidota</taxon>
        <taxon>Flavobacteriia</taxon>
        <taxon>Flavobacteriales</taxon>
        <taxon>Flavobacteriaceae</taxon>
        <taxon>Kordia</taxon>
    </lineage>
</organism>
<keyword evidence="2" id="KW-1185">Reference proteome</keyword>
<sequence>MANYRLNIARFVDLEAKANNSLKAIVSIQYPIYYIHAEIVDTKPHVLYELDKVVVNSSKVLKSFDNDNIAKLLSLPSSVIKSRKAYLQHNEYIDKNDVLNGLGENYISTEEEKMEHHISQDFVIDGISLKPLPQELYNYNYKDEYIFESDYDHYTNKNGETVSRRPFSPDLTHQPIQKDIIEKNLLTVAVSERGNYNIPIGLKTLSSLSYSVCTLPIFIGLFENNGVLKRKLINGFDSLGRNDDLKVFLPNLEKRITNLELRLNEWGFKDGNSRLNFESNWREIDLKREEDKLFFFSKEDLKNFFNQNYQIVKNEKSWKEDIELEDVFYEANSLGIIVTCSVFEKARFKKELLANVKRRSDYYLQKNTTSGVWTIFFDMIQGDDFIRDTIEFSSLIDDLRNERFPKEKILAKIITYKNYRKILVALEEYRLLEEIDIMNHMINLLNE</sequence>
<accession>A0A7L4ZPK4</accession>
<dbReference type="OrthoDB" id="1490134at2"/>
<dbReference type="Proteomes" id="UP000464657">
    <property type="component" value="Chromosome"/>
</dbReference>
<proteinExistence type="predicted"/>
<gene>
    <name evidence="1" type="ORF">IMCC3317_40520</name>
</gene>
<dbReference type="RefSeq" id="WP_160131195.1">
    <property type="nucleotide sequence ID" value="NZ_CP019288.1"/>
</dbReference>
<reference evidence="1 2" key="1">
    <citation type="journal article" date="2013" name="Int. J. Syst. Evol. Microbiol.">
        <title>Kordia antarctica sp. nov., isolated from Antarctic seawater.</title>
        <authorList>
            <person name="Baek K."/>
            <person name="Choi A."/>
            <person name="Kang I."/>
            <person name="Lee K."/>
            <person name="Cho J.C."/>
        </authorList>
    </citation>
    <scope>NUCLEOTIDE SEQUENCE [LARGE SCALE GENOMIC DNA]</scope>
    <source>
        <strain evidence="1 2">IMCC3317</strain>
    </source>
</reference>
<dbReference type="EMBL" id="CP019288">
    <property type="protein sequence ID" value="QHI38658.1"/>
    <property type="molecule type" value="Genomic_DNA"/>
</dbReference>
<dbReference type="AlphaFoldDB" id="A0A7L4ZPK4"/>
<name>A0A7L4ZPK4_9FLAO</name>